<dbReference type="Proteomes" id="UP000539265">
    <property type="component" value="Unassembled WGS sequence"/>
</dbReference>
<reference evidence="1" key="1">
    <citation type="submission" date="2020-08" db="EMBL/GenBank/DDBJ databases">
        <title>Genomic Encyclopedia of Type Strains, Phase III (KMG-III): the genomes of soil and plant-associated and newly described type strains.</title>
        <authorList>
            <person name="Whitman W."/>
        </authorList>
    </citation>
    <scope>NUCLEOTIDE SEQUENCE [LARGE SCALE GENOMIC DNA]</scope>
    <source>
        <strain evidence="1">CECT 8628</strain>
    </source>
</reference>
<proteinExistence type="predicted"/>
<comment type="caution">
    <text evidence="1">The sequence shown here is derived from an EMBL/GenBank/DDBJ whole genome shotgun (WGS) entry which is preliminary data.</text>
</comment>
<gene>
    <name evidence="1" type="ORF">FHS11_001072</name>
</gene>
<organism evidence="1 2">
    <name type="scientific">Mucilaginibacter gotjawali</name>
    <dbReference type="NCBI Taxonomy" id="1550579"/>
    <lineage>
        <taxon>Bacteria</taxon>
        <taxon>Pseudomonadati</taxon>
        <taxon>Bacteroidota</taxon>
        <taxon>Sphingobacteriia</taxon>
        <taxon>Sphingobacteriales</taxon>
        <taxon>Sphingobacteriaceae</taxon>
        <taxon>Mucilaginibacter</taxon>
    </lineage>
</organism>
<dbReference type="EMBL" id="JACHWX010000002">
    <property type="protein sequence ID" value="MBB3054662.1"/>
    <property type="molecule type" value="Genomic_DNA"/>
</dbReference>
<protein>
    <submittedName>
        <fullName evidence="1">Uncharacterized protein</fullName>
    </submittedName>
</protein>
<name>A0A839SBE5_9SPHI</name>
<dbReference type="AlphaFoldDB" id="A0A839SBE5"/>
<keyword evidence="2" id="KW-1185">Reference proteome</keyword>
<accession>A0A839SBE5</accession>
<sequence length="39" mass="4616">MLKAFLNLSQEGFFMDSIFYKRSNLFNLTVLLTAPRFKI</sequence>
<evidence type="ECO:0000313" key="2">
    <source>
        <dbReference type="Proteomes" id="UP000539265"/>
    </source>
</evidence>
<evidence type="ECO:0000313" key="1">
    <source>
        <dbReference type="EMBL" id="MBB3054662.1"/>
    </source>
</evidence>